<evidence type="ECO:0000256" key="10">
    <source>
        <dbReference type="PROSITE-ProRule" id="PRU00560"/>
    </source>
</evidence>
<dbReference type="PANTHER" id="PTHR11070">
    <property type="entry name" value="UVRD / RECB / PCRA DNA HELICASE FAMILY MEMBER"/>
    <property type="match status" value="1"/>
</dbReference>
<evidence type="ECO:0000256" key="3">
    <source>
        <dbReference type="ARBA" id="ARBA00022801"/>
    </source>
</evidence>
<gene>
    <name evidence="12" type="ORF">Rleg9DRAFT_1126</name>
    <name evidence="13" type="ORF">Rleg9DRAFT_7366</name>
</gene>
<evidence type="ECO:0000256" key="7">
    <source>
        <dbReference type="ARBA" id="ARBA00034617"/>
    </source>
</evidence>
<dbReference type="Pfam" id="PF13361">
    <property type="entry name" value="UvrD_C"/>
    <property type="match status" value="1"/>
</dbReference>
<dbReference type="OrthoDB" id="9810135at2"/>
<keyword evidence="3 10" id="KW-0378">Hydrolase</keyword>
<dbReference type="Pfam" id="PF00580">
    <property type="entry name" value="UvrD-helicase"/>
    <property type="match status" value="1"/>
</dbReference>
<reference evidence="12" key="1">
    <citation type="submission" date="2012-02" db="EMBL/GenBank/DDBJ databases">
        <title>Improved High-Quality Draft Sequence of Rhizobium leguminosarum bv. trifolii WSM597.</title>
        <authorList>
            <consortium name="US DOE Joint Genome Institute"/>
            <person name="Lucas S."/>
            <person name="Han J."/>
            <person name="Lapidus A."/>
            <person name="Cheng J.-F."/>
            <person name="Goodwin L."/>
            <person name="Pitluck S."/>
            <person name="Peters L."/>
            <person name="Ovchinnikova G."/>
            <person name="Held B."/>
            <person name="Detter J.C."/>
            <person name="Han C."/>
            <person name="Tapia R."/>
            <person name="Land M."/>
            <person name="Hauser L."/>
            <person name="Kyrpides N."/>
            <person name="Ivanova N."/>
            <person name="Pagani I."/>
            <person name="Brau L."/>
            <person name="Yates R."/>
            <person name="O'Hara G."/>
            <person name="Rui T."/>
            <person name="Howieson J."/>
            <person name="Reeve W."/>
            <person name="Woyke T."/>
        </authorList>
    </citation>
    <scope>NUCLEOTIDE SEQUENCE [LARGE SCALE GENOMIC DNA]</scope>
    <source>
        <strain evidence="12">WSM597</strain>
    </source>
</reference>
<evidence type="ECO:0000313" key="13">
    <source>
        <dbReference type="EMBL" id="EJB08318.1"/>
    </source>
</evidence>
<evidence type="ECO:0000259" key="11">
    <source>
        <dbReference type="PROSITE" id="PS51198"/>
    </source>
</evidence>
<evidence type="ECO:0000256" key="2">
    <source>
        <dbReference type="ARBA" id="ARBA00022741"/>
    </source>
</evidence>
<dbReference type="Gene3D" id="3.40.50.300">
    <property type="entry name" value="P-loop containing nucleotide triphosphate hydrolases"/>
    <property type="match status" value="2"/>
</dbReference>
<evidence type="ECO:0000256" key="9">
    <source>
        <dbReference type="ARBA" id="ARBA00048988"/>
    </source>
</evidence>
<organism evidence="12">
    <name type="scientific">Rhizobium leguminosarum bv. trifolii WSM597</name>
    <dbReference type="NCBI Taxonomy" id="754764"/>
    <lineage>
        <taxon>Bacteria</taxon>
        <taxon>Pseudomonadati</taxon>
        <taxon>Pseudomonadota</taxon>
        <taxon>Alphaproteobacteria</taxon>
        <taxon>Hyphomicrobiales</taxon>
        <taxon>Rhizobiaceae</taxon>
        <taxon>Rhizobium/Agrobacterium group</taxon>
        <taxon>Rhizobium</taxon>
    </lineage>
</organism>
<evidence type="ECO:0000256" key="1">
    <source>
        <dbReference type="ARBA" id="ARBA00009922"/>
    </source>
</evidence>
<dbReference type="GO" id="GO:0016787">
    <property type="term" value="F:hydrolase activity"/>
    <property type="evidence" value="ECO:0007669"/>
    <property type="project" value="UniProtKB-UniRule"/>
</dbReference>
<keyword evidence="4 10" id="KW-0347">Helicase</keyword>
<accession>I9N3A1</accession>
<dbReference type="GO" id="GO:0003677">
    <property type="term" value="F:DNA binding"/>
    <property type="evidence" value="ECO:0007669"/>
    <property type="project" value="InterPro"/>
</dbReference>
<keyword evidence="6" id="KW-0413">Isomerase</keyword>
<comment type="similarity">
    <text evidence="1">Belongs to the helicase family. UvrD subfamily.</text>
</comment>
<evidence type="ECO:0000256" key="6">
    <source>
        <dbReference type="ARBA" id="ARBA00023235"/>
    </source>
</evidence>
<comment type="catalytic activity">
    <reaction evidence="7">
        <text>Couples ATP hydrolysis with the unwinding of duplex DNA by translocating in the 3'-5' direction.</text>
        <dbReference type="EC" id="5.6.2.4"/>
    </reaction>
</comment>
<dbReference type="PROSITE" id="PS51198">
    <property type="entry name" value="UVRD_HELICASE_ATP_BIND"/>
    <property type="match status" value="1"/>
</dbReference>
<dbReference type="SUPFAM" id="SSF52540">
    <property type="entry name" value="P-loop containing nucleoside triphosphate hydrolases"/>
    <property type="match status" value="1"/>
</dbReference>
<evidence type="ECO:0000313" key="12">
    <source>
        <dbReference type="EMBL" id="EJB02329.1"/>
    </source>
</evidence>
<feature type="domain" description="UvrD-like helicase ATP-binding" evidence="11">
    <location>
        <begin position="7"/>
        <end position="281"/>
    </location>
</feature>
<evidence type="ECO:0000256" key="8">
    <source>
        <dbReference type="ARBA" id="ARBA00034808"/>
    </source>
</evidence>
<dbReference type="GO" id="GO:0005524">
    <property type="term" value="F:ATP binding"/>
    <property type="evidence" value="ECO:0007669"/>
    <property type="project" value="UniProtKB-UniRule"/>
</dbReference>
<dbReference type="InterPro" id="IPR013986">
    <property type="entry name" value="DExx_box_DNA_helicase_dom_sf"/>
</dbReference>
<sequence>MTTDEDRREAEVRQQTVISHPGECYVEACPGAGKTQTLVRRVILRAAELPPRRGLAVLSFTRSAVDEFKDRYAGESTSLSLGFPHFVGTFDAFLNQFIVLPFGVAGCRDRLTIVDNWENIDISHGRAKAKGRPISLKHFDAITGALHPNHLKRLSPEQVARQADYEAAARRCIQGLGKKGMLSAVSARQVAAEFLKDKERAGALGAALSDRFAEIIVDEAQDCNDDDVLVLEWLRSYGAKLVLVCDPDQAIYGFRKGAADTFPVFKAKLPSLALTGNFRSSKIICTAAATMRTRNNADLAVGDHRDFSSAVQILTYKNTVASKAAVAESFKELMKAAKIEIHAGIVLAHKRSLAERISANLPEPDGSGSRIGRLIDAVIGYHSSGATARQKSSAVRAVIRLLMEIEKFEESEISSLRPLAHDLSLSREFHRKAIEVLDRLSFSCVDQAAATAWLSEAREVISEQTGVGSIGSALPAKNGWAQKLIKTEPTIGIPYATVHEAKGRAYDAVCLAIDAEGDLLLEWRNRASATSEGLRVLYVGLTRARKLAVIAVHEDHKDTLEQILRGCEIAIHADKKTKSGMQKITETVVK</sequence>
<feature type="binding site" evidence="10">
    <location>
        <begin position="28"/>
        <end position="35"/>
    </location>
    <ligand>
        <name>ATP</name>
        <dbReference type="ChEBI" id="CHEBI:30616"/>
    </ligand>
</feature>
<dbReference type="EC" id="5.6.2.4" evidence="8"/>
<dbReference type="InterPro" id="IPR014017">
    <property type="entry name" value="DNA_helicase_UvrD-like_C"/>
</dbReference>
<protein>
    <recommendedName>
        <fullName evidence="8">DNA 3'-5' helicase</fullName>
        <ecNumber evidence="8">5.6.2.4</ecNumber>
    </recommendedName>
</protein>
<dbReference type="InterPro" id="IPR014016">
    <property type="entry name" value="UvrD-like_ATP-bd"/>
</dbReference>
<dbReference type="AlphaFoldDB" id="I9N3A1"/>
<dbReference type="EMBL" id="JH719381">
    <property type="protein sequence ID" value="EJB02329.1"/>
    <property type="molecule type" value="Genomic_DNA"/>
</dbReference>
<name>I9N3A1_RHILT</name>
<dbReference type="InterPro" id="IPR000212">
    <property type="entry name" value="DNA_helicase_UvrD/REP"/>
</dbReference>
<evidence type="ECO:0000256" key="5">
    <source>
        <dbReference type="ARBA" id="ARBA00022840"/>
    </source>
</evidence>
<dbReference type="Gene3D" id="1.10.10.160">
    <property type="match status" value="1"/>
</dbReference>
<dbReference type="RefSeq" id="WP_003586007.1">
    <property type="nucleotide sequence ID" value="NZ_JH719381.1"/>
</dbReference>
<keyword evidence="2 10" id="KW-0547">Nucleotide-binding</keyword>
<evidence type="ECO:0000256" key="4">
    <source>
        <dbReference type="ARBA" id="ARBA00022806"/>
    </source>
</evidence>
<keyword evidence="5 10" id="KW-0067">ATP-binding</keyword>
<dbReference type="InterPro" id="IPR027417">
    <property type="entry name" value="P-loop_NTPase"/>
</dbReference>
<proteinExistence type="inferred from homology"/>
<comment type="catalytic activity">
    <reaction evidence="9">
        <text>ATP + H2O = ADP + phosphate + H(+)</text>
        <dbReference type="Rhea" id="RHEA:13065"/>
        <dbReference type="ChEBI" id="CHEBI:15377"/>
        <dbReference type="ChEBI" id="CHEBI:15378"/>
        <dbReference type="ChEBI" id="CHEBI:30616"/>
        <dbReference type="ChEBI" id="CHEBI:43474"/>
        <dbReference type="ChEBI" id="CHEBI:456216"/>
        <dbReference type="EC" id="5.6.2.4"/>
    </reaction>
</comment>
<dbReference type="EMBL" id="JH719381">
    <property type="protein sequence ID" value="EJB08318.1"/>
    <property type="molecule type" value="Genomic_DNA"/>
</dbReference>
<dbReference type="Proteomes" id="UP000005092">
    <property type="component" value="Unassembled WGS sequence"/>
</dbReference>
<dbReference type="GO" id="GO:0043138">
    <property type="term" value="F:3'-5' DNA helicase activity"/>
    <property type="evidence" value="ECO:0007669"/>
    <property type="project" value="UniProtKB-EC"/>
</dbReference>
<dbReference type="HOGENOM" id="CLU_004585_8_2_5"/>